<dbReference type="InterPro" id="IPR003961">
    <property type="entry name" value="FN3_dom"/>
</dbReference>
<sequence length="268" mass="28244">MATFDAEFGSRPGHVLRLTLDQGTQSQAGNWTDVVWNLYLVRTSAPALTWAGDAYPWEVSLSGEVFRGASPYDFRSSSVIHIGSGIKRMGHDAGGYSTIVGYAAFNGGPLGYTRVDASMNLSRIPKPPGAPLITGSVNGIPLGPQDVKASSCMVRFSGTTDGGSAITGWEIQYAENAAFTDNPKTIASNGQTTITGLKAGTTYYFRARGRNGVGWGAYSVTVSARTIAALYFSNGTSWLPAEVYVSDGTSWSPAEVLISDGTTWSPAG</sequence>
<reference evidence="3" key="1">
    <citation type="submission" date="2018-04" db="EMBL/GenBank/DDBJ databases">
        <authorList>
            <person name="Go L.Y."/>
            <person name="Mitchell J.A."/>
        </authorList>
    </citation>
    <scope>NUCLEOTIDE SEQUENCE [LARGE SCALE GENOMIC DNA]</scope>
</reference>
<dbReference type="Gene3D" id="2.60.40.10">
    <property type="entry name" value="Immunoglobulins"/>
    <property type="match status" value="1"/>
</dbReference>
<dbReference type="InterPro" id="IPR036116">
    <property type="entry name" value="FN3_sf"/>
</dbReference>
<dbReference type="EMBL" id="MH271298">
    <property type="protein sequence ID" value="AWY04857.1"/>
    <property type="molecule type" value="Genomic_DNA"/>
</dbReference>
<feature type="domain" description="Fibronectin type-III" evidence="1">
    <location>
        <begin position="137"/>
        <end position="229"/>
    </location>
</feature>
<gene>
    <name evidence="2" type="primary">20</name>
    <name evidence="2" type="ORF">PBI_FLOOF_20</name>
</gene>
<evidence type="ECO:0000259" key="1">
    <source>
        <dbReference type="PROSITE" id="PS50853"/>
    </source>
</evidence>
<dbReference type="SUPFAM" id="SSF49265">
    <property type="entry name" value="Fibronectin type III"/>
    <property type="match status" value="1"/>
</dbReference>
<evidence type="ECO:0000313" key="3">
    <source>
        <dbReference type="Proteomes" id="UP000251585"/>
    </source>
</evidence>
<dbReference type="Pfam" id="PF00041">
    <property type="entry name" value="fn3"/>
    <property type="match status" value="1"/>
</dbReference>
<organism evidence="2 3">
    <name type="scientific">Microbacterium phage Floof</name>
    <dbReference type="NCBI Taxonomy" id="2201433"/>
    <lineage>
        <taxon>Viruses</taxon>
        <taxon>Duplodnaviria</taxon>
        <taxon>Heunggongvirae</taxon>
        <taxon>Uroviricota</taxon>
        <taxon>Caudoviricetes</taxon>
        <taxon>Casidaviridae</taxon>
        <taxon>Percivalvirus</taxon>
        <taxon>Percivalvirus floof</taxon>
    </lineage>
</organism>
<proteinExistence type="predicted"/>
<dbReference type="SMART" id="SM00060">
    <property type="entry name" value="FN3"/>
    <property type="match status" value="1"/>
</dbReference>
<name>A0A2Z4Q474_9CAUD</name>
<keyword evidence="3" id="KW-1185">Reference proteome</keyword>
<evidence type="ECO:0000313" key="2">
    <source>
        <dbReference type="EMBL" id="AWY04857.1"/>
    </source>
</evidence>
<dbReference type="InterPro" id="IPR013783">
    <property type="entry name" value="Ig-like_fold"/>
</dbReference>
<protein>
    <submittedName>
        <fullName evidence="2">Minor tail protein</fullName>
    </submittedName>
</protein>
<dbReference type="PROSITE" id="PS50853">
    <property type="entry name" value="FN3"/>
    <property type="match status" value="1"/>
</dbReference>
<accession>A0A2Z4Q474</accession>
<dbReference type="CDD" id="cd00063">
    <property type="entry name" value="FN3"/>
    <property type="match status" value="1"/>
</dbReference>
<dbReference type="Proteomes" id="UP000251585">
    <property type="component" value="Segment"/>
</dbReference>